<evidence type="ECO:0000256" key="1">
    <source>
        <dbReference type="ARBA" id="ARBA00004167"/>
    </source>
</evidence>
<dbReference type="EMBL" id="CAJPWZ010000099">
    <property type="protein sequence ID" value="CAG2185763.1"/>
    <property type="molecule type" value="Genomic_DNA"/>
</dbReference>
<keyword evidence="6" id="KW-1133">Transmembrane helix</keyword>
<gene>
    <name evidence="9" type="ORF">MEDL_1359</name>
</gene>
<dbReference type="CDD" id="cd02440">
    <property type="entry name" value="AdoMet_MTases"/>
    <property type="match status" value="1"/>
</dbReference>
<dbReference type="InterPro" id="IPR008166">
    <property type="entry name" value="Glyco_transf_92"/>
</dbReference>
<evidence type="ECO:0000256" key="8">
    <source>
        <dbReference type="RuleBase" id="RU366017"/>
    </source>
</evidence>
<sequence length="365" mass="42161">MTAETVASLFDTSARDNTEILDIGAGTGLLATQLRKYGFSTIDALEPSIGMLNLARKRNLYRNYYNCYLTNDAIPDVKELNSSNSSRALDYCNLEVTKEHSESCSGTVHIFSAVAQAKKYWSLIEFIVLNVLDGSIDCKYDCCIYGDNELYVHRVQAIIKETYNQHNELAIHIAKQYQCSVQQINFKTKNIQLVGDAESCNFSLGVHSVIYPAVKENEFAICTKIAYNYLNPLHLIEWFEYQKMMFVDIVLISLQNINEDAHTVFKYYEREGIAKLIPYPSKLPGDIDRGFEMHRWHYHQSTHDEQVAVYSCKEILQGFAFVAVVDFDEFIVHPRFLAYRNILMVIDNRHLKIWNHFSKFRSIYV</sequence>
<evidence type="ECO:0000256" key="6">
    <source>
        <dbReference type="ARBA" id="ARBA00022989"/>
    </source>
</evidence>
<dbReference type="GO" id="GO:0005737">
    <property type="term" value="C:cytoplasm"/>
    <property type="evidence" value="ECO:0007669"/>
    <property type="project" value="TreeGrafter"/>
</dbReference>
<dbReference type="PANTHER" id="PTHR21461:SF69">
    <property type="entry name" value="GLYCOSYLTRANSFERASE FAMILY 92 PROTEIN"/>
    <property type="match status" value="1"/>
</dbReference>
<evidence type="ECO:0000256" key="3">
    <source>
        <dbReference type="ARBA" id="ARBA00022676"/>
    </source>
</evidence>
<accession>A0A8S3PSP0</accession>
<evidence type="ECO:0000313" key="10">
    <source>
        <dbReference type="Proteomes" id="UP000683360"/>
    </source>
</evidence>
<evidence type="ECO:0000313" key="9">
    <source>
        <dbReference type="EMBL" id="CAG2185763.1"/>
    </source>
</evidence>
<reference evidence="9" key="1">
    <citation type="submission" date="2021-03" db="EMBL/GenBank/DDBJ databases">
        <authorList>
            <person name="Bekaert M."/>
        </authorList>
    </citation>
    <scope>NUCLEOTIDE SEQUENCE</scope>
</reference>
<organism evidence="9 10">
    <name type="scientific">Mytilus edulis</name>
    <name type="common">Blue mussel</name>
    <dbReference type="NCBI Taxonomy" id="6550"/>
    <lineage>
        <taxon>Eukaryota</taxon>
        <taxon>Metazoa</taxon>
        <taxon>Spiralia</taxon>
        <taxon>Lophotrochozoa</taxon>
        <taxon>Mollusca</taxon>
        <taxon>Bivalvia</taxon>
        <taxon>Autobranchia</taxon>
        <taxon>Pteriomorphia</taxon>
        <taxon>Mytilida</taxon>
        <taxon>Mytiloidea</taxon>
        <taxon>Mytilidae</taxon>
        <taxon>Mytilinae</taxon>
        <taxon>Mytilus</taxon>
    </lineage>
</organism>
<keyword evidence="3 8" id="KW-0328">Glycosyltransferase</keyword>
<dbReference type="Gene3D" id="3.40.50.150">
    <property type="entry name" value="Vaccinia Virus protein VP39"/>
    <property type="match status" value="1"/>
</dbReference>
<comment type="caution">
    <text evidence="9">The sequence shown here is derived from an EMBL/GenBank/DDBJ whole genome shotgun (WGS) entry which is preliminary data.</text>
</comment>
<dbReference type="PANTHER" id="PTHR21461">
    <property type="entry name" value="GLYCOSYLTRANSFERASE FAMILY 92 PROTEIN"/>
    <property type="match status" value="1"/>
</dbReference>
<keyword evidence="7" id="KW-0472">Membrane</keyword>
<dbReference type="OrthoDB" id="6285242at2759"/>
<dbReference type="AlphaFoldDB" id="A0A8S3PSP0"/>
<dbReference type="EC" id="2.4.1.-" evidence="8"/>
<dbReference type="GO" id="GO:0016757">
    <property type="term" value="F:glycosyltransferase activity"/>
    <property type="evidence" value="ECO:0007669"/>
    <property type="project" value="UniProtKB-UniRule"/>
</dbReference>
<comment type="similarity">
    <text evidence="2 8">Belongs to the glycosyltransferase 92 family.</text>
</comment>
<dbReference type="Proteomes" id="UP000683360">
    <property type="component" value="Unassembled WGS sequence"/>
</dbReference>
<comment type="subcellular location">
    <subcellularLocation>
        <location evidence="1">Membrane</location>
        <topology evidence="1">Single-pass membrane protein</topology>
    </subcellularLocation>
</comment>
<evidence type="ECO:0000256" key="5">
    <source>
        <dbReference type="ARBA" id="ARBA00022692"/>
    </source>
</evidence>
<dbReference type="GO" id="GO:0016020">
    <property type="term" value="C:membrane"/>
    <property type="evidence" value="ECO:0007669"/>
    <property type="project" value="UniProtKB-SubCell"/>
</dbReference>
<dbReference type="Pfam" id="PF01697">
    <property type="entry name" value="Glyco_transf_92"/>
    <property type="match status" value="1"/>
</dbReference>
<evidence type="ECO:0000256" key="2">
    <source>
        <dbReference type="ARBA" id="ARBA00007647"/>
    </source>
</evidence>
<protein>
    <recommendedName>
        <fullName evidence="8">Glycosyltransferase family 92 protein</fullName>
        <ecNumber evidence="8">2.4.1.-</ecNumber>
    </recommendedName>
</protein>
<evidence type="ECO:0000256" key="4">
    <source>
        <dbReference type="ARBA" id="ARBA00022679"/>
    </source>
</evidence>
<keyword evidence="10" id="KW-1185">Reference proteome</keyword>
<keyword evidence="5" id="KW-0812">Transmembrane</keyword>
<dbReference type="SUPFAM" id="SSF53335">
    <property type="entry name" value="S-adenosyl-L-methionine-dependent methyltransferases"/>
    <property type="match status" value="1"/>
</dbReference>
<keyword evidence="4 8" id="KW-0808">Transferase</keyword>
<name>A0A8S3PSP0_MYTED</name>
<proteinExistence type="inferred from homology"/>
<evidence type="ECO:0000256" key="7">
    <source>
        <dbReference type="ARBA" id="ARBA00023136"/>
    </source>
</evidence>
<dbReference type="InterPro" id="IPR029063">
    <property type="entry name" value="SAM-dependent_MTases_sf"/>
</dbReference>